<dbReference type="AlphaFoldDB" id="A0A428RGA4"/>
<evidence type="ECO:0000313" key="2">
    <source>
        <dbReference type="Proteomes" id="UP000287972"/>
    </source>
</evidence>
<evidence type="ECO:0000313" key="1">
    <source>
        <dbReference type="EMBL" id="RSL76538.1"/>
    </source>
</evidence>
<accession>A0A428RGA4</accession>
<comment type="caution">
    <text evidence="1">The sequence shown here is derived from an EMBL/GenBank/DDBJ whole genome shotgun (WGS) entry which is preliminary data.</text>
</comment>
<reference evidence="1 2" key="1">
    <citation type="submission" date="2017-06" db="EMBL/GenBank/DDBJ databases">
        <title>Comparative genomic analysis of Ambrosia Fusariam Clade fungi.</title>
        <authorList>
            <person name="Stajich J.E."/>
            <person name="Carrillo J."/>
            <person name="Kijimoto T."/>
            <person name="Eskalen A."/>
            <person name="O'Donnell K."/>
            <person name="Kasson M."/>
        </authorList>
    </citation>
    <scope>NUCLEOTIDE SEQUENCE [LARGE SCALE GENOMIC DNA]</scope>
    <source>
        <strain evidence="1 2">NRRL62606</strain>
    </source>
</reference>
<name>A0A428RGA4_9HYPO</name>
<keyword evidence="2" id="KW-1185">Reference proteome</keyword>
<proteinExistence type="predicted"/>
<sequence length="257" mass="27758">MEGSAWIPEVWAAWVQLDQGGGLSKPSGCAGAVVSIHRCNKSFGPHCPARSTQARLSVVTTVVRPPLALRATSAHMQKGIDLVWAWKHLRAQASSSCWLELNDDKALDVDSEFSARAIVAAEGADTTSGGDMVSVPSRVRYRSSRQSNTSAATNISPFCFCRLRVKSCSTENEDQVSDSRELPLVQALRVASCNPLLAGRPLTWFCKPVTAAPWILDLLKRTNAQGDVQDADDLFQGKKVCAAFQPLGISFISRLTG</sequence>
<protein>
    <submittedName>
        <fullName evidence="1">Uncharacterized protein</fullName>
    </submittedName>
</protein>
<organism evidence="1 2">
    <name type="scientific">Fusarium floridanum</name>
    <dbReference type="NCBI Taxonomy" id="1325733"/>
    <lineage>
        <taxon>Eukaryota</taxon>
        <taxon>Fungi</taxon>
        <taxon>Dikarya</taxon>
        <taxon>Ascomycota</taxon>
        <taxon>Pezizomycotina</taxon>
        <taxon>Sordariomycetes</taxon>
        <taxon>Hypocreomycetidae</taxon>
        <taxon>Hypocreales</taxon>
        <taxon>Nectriaceae</taxon>
        <taxon>Fusarium</taxon>
        <taxon>Fusarium solani species complex</taxon>
    </lineage>
</organism>
<dbReference type="Proteomes" id="UP000287972">
    <property type="component" value="Unassembled WGS sequence"/>
</dbReference>
<dbReference type="EMBL" id="NKCL01000290">
    <property type="protein sequence ID" value="RSL76538.1"/>
    <property type="molecule type" value="Genomic_DNA"/>
</dbReference>
<gene>
    <name evidence="1" type="ORF">CEP51_009867</name>
</gene>